<gene>
    <name evidence="3" type="primary">cobD</name>
    <name evidence="3" type="ORF">OJF2_74130</name>
</gene>
<dbReference type="Proteomes" id="UP000324233">
    <property type="component" value="Chromosome"/>
</dbReference>
<dbReference type="GO" id="GO:0030170">
    <property type="term" value="F:pyridoxal phosphate binding"/>
    <property type="evidence" value="ECO:0007669"/>
    <property type="project" value="InterPro"/>
</dbReference>
<dbReference type="PROSITE" id="PS00105">
    <property type="entry name" value="AA_TRANSFER_CLASS_1"/>
    <property type="match status" value="1"/>
</dbReference>
<comment type="similarity">
    <text evidence="1">Belongs to the class-I pyridoxal-phosphate-dependent aminotransferase family.</text>
</comment>
<dbReference type="Pfam" id="PF00155">
    <property type="entry name" value="Aminotran_1_2"/>
    <property type="match status" value="1"/>
</dbReference>
<evidence type="ECO:0000313" key="3">
    <source>
        <dbReference type="EMBL" id="QEH38803.1"/>
    </source>
</evidence>
<dbReference type="EMBL" id="CP042997">
    <property type="protein sequence ID" value="QEH38803.1"/>
    <property type="molecule type" value="Genomic_DNA"/>
</dbReference>
<dbReference type="InterPro" id="IPR004838">
    <property type="entry name" value="NHTrfase_class1_PyrdxlP-BS"/>
</dbReference>
<name>A0A5B9WEA8_9BACT</name>
<dbReference type="KEGG" id="agv:OJF2_74130"/>
<dbReference type="InterPro" id="IPR015424">
    <property type="entry name" value="PyrdxlP-dep_Trfase"/>
</dbReference>
<keyword evidence="4" id="KW-1185">Reference proteome</keyword>
<dbReference type="EC" id="2.6.1.-" evidence="1"/>
<dbReference type="AlphaFoldDB" id="A0A5B9WEA8"/>
<organism evidence="3 4">
    <name type="scientific">Aquisphaera giovannonii</name>
    <dbReference type="NCBI Taxonomy" id="406548"/>
    <lineage>
        <taxon>Bacteria</taxon>
        <taxon>Pseudomonadati</taxon>
        <taxon>Planctomycetota</taxon>
        <taxon>Planctomycetia</taxon>
        <taxon>Isosphaerales</taxon>
        <taxon>Isosphaeraceae</taxon>
        <taxon>Aquisphaera</taxon>
    </lineage>
</organism>
<feature type="domain" description="Aminotransferase class I/classII large" evidence="2">
    <location>
        <begin position="131"/>
        <end position="410"/>
    </location>
</feature>
<dbReference type="Gene3D" id="3.90.1150.10">
    <property type="entry name" value="Aspartate Aminotransferase, domain 1"/>
    <property type="match status" value="1"/>
</dbReference>
<evidence type="ECO:0000256" key="1">
    <source>
        <dbReference type="RuleBase" id="RU000481"/>
    </source>
</evidence>
<dbReference type="InterPro" id="IPR015421">
    <property type="entry name" value="PyrdxlP-dep_Trfase_major"/>
</dbReference>
<dbReference type="InterPro" id="IPR015422">
    <property type="entry name" value="PyrdxlP-dep_Trfase_small"/>
</dbReference>
<protein>
    <recommendedName>
        <fullName evidence="1">Aminotransferase</fullName>
        <ecNumber evidence="1">2.6.1.-</ecNumber>
    </recommendedName>
</protein>
<evidence type="ECO:0000259" key="2">
    <source>
        <dbReference type="Pfam" id="PF00155"/>
    </source>
</evidence>
<keyword evidence="3" id="KW-0456">Lyase</keyword>
<dbReference type="InterPro" id="IPR004839">
    <property type="entry name" value="Aminotransferase_I/II_large"/>
</dbReference>
<accession>A0A5B9WEA8</accession>
<proteinExistence type="inferred from homology"/>
<dbReference type="CDD" id="cd00609">
    <property type="entry name" value="AAT_like"/>
    <property type="match status" value="1"/>
</dbReference>
<dbReference type="Gene3D" id="3.40.640.10">
    <property type="entry name" value="Type I PLP-dependent aspartate aminotransferase-like (Major domain)"/>
    <property type="match status" value="1"/>
</dbReference>
<comment type="cofactor">
    <cofactor evidence="1">
        <name>pyridoxal 5'-phosphate</name>
        <dbReference type="ChEBI" id="CHEBI:597326"/>
    </cofactor>
</comment>
<keyword evidence="1" id="KW-0032">Aminotransferase</keyword>
<sequence>MIGQSTRDIPLKLGKFDLATSARWLEARMRHPVRRGAMSPREKALADRIKTLKREAGSHSPSAPTLIKLIPELRLRVDACFLSNPYATGLFLEYLQREVIRTGRLRKLLEFYPSQNRVIAGKLSRSIDIPADHLFIGNGAVEIIQAIMHRFTGHKILVNLPTFSPYHEFARADTQVVYNVVKKEDDFRFDPAAYVARVKREKPDTIVLINPNNPDGGYIPHATLVRMLEELRDVPNIILDESFIHFACEGDAYAFRSLGGETDRFPNLMVVKSMSKDFGVAGIRAGYAVMAPARVRELLENGYLWNSSGLAEYFFDLYSRPEFLAEYERKRVHYIRHSRRFFKALSAMPGLYAYPTSANFILVELRNGMVAEDLVCQLLVRRGIYTRTCDDKKGLEPGKFLRVASRTRSENRFVLRAFRDILR</sequence>
<keyword evidence="1" id="KW-0808">Transferase</keyword>
<evidence type="ECO:0000313" key="4">
    <source>
        <dbReference type="Proteomes" id="UP000324233"/>
    </source>
</evidence>
<dbReference type="GO" id="GO:0008483">
    <property type="term" value="F:transaminase activity"/>
    <property type="evidence" value="ECO:0007669"/>
    <property type="project" value="UniProtKB-KW"/>
</dbReference>
<dbReference type="RefSeq" id="WP_210420312.1">
    <property type="nucleotide sequence ID" value="NZ_CP042997.1"/>
</dbReference>
<dbReference type="GO" id="GO:0016829">
    <property type="term" value="F:lyase activity"/>
    <property type="evidence" value="ECO:0007669"/>
    <property type="project" value="UniProtKB-KW"/>
</dbReference>
<dbReference type="SUPFAM" id="SSF53383">
    <property type="entry name" value="PLP-dependent transferases"/>
    <property type="match status" value="1"/>
</dbReference>
<reference evidence="3 4" key="1">
    <citation type="submission" date="2019-08" db="EMBL/GenBank/DDBJ databases">
        <title>Deep-cultivation of Planctomycetes and their phenomic and genomic characterization uncovers novel biology.</title>
        <authorList>
            <person name="Wiegand S."/>
            <person name="Jogler M."/>
            <person name="Boedeker C."/>
            <person name="Pinto D."/>
            <person name="Vollmers J."/>
            <person name="Rivas-Marin E."/>
            <person name="Kohn T."/>
            <person name="Peeters S.H."/>
            <person name="Heuer A."/>
            <person name="Rast P."/>
            <person name="Oberbeckmann S."/>
            <person name="Bunk B."/>
            <person name="Jeske O."/>
            <person name="Meyerdierks A."/>
            <person name="Storesund J.E."/>
            <person name="Kallscheuer N."/>
            <person name="Luecker S."/>
            <person name="Lage O.M."/>
            <person name="Pohl T."/>
            <person name="Merkel B.J."/>
            <person name="Hornburger P."/>
            <person name="Mueller R.-W."/>
            <person name="Bruemmer F."/>
            <person name="Labrenz M."/>
            <person name="Spormann A.M."/>
            <person name="Op den Camp H."/>
            <person name="Overmann J."/>
            <person name="Amann R."/>
            <person name="Jetten M.S.M."/>
            <person name="Mascher T."/>
            <person name="Medema M.H."/>
            <person name="Devos D.P."/>
            <person name="Kaster A.-K."/>
            <person name="Ovreas L."/>
            <person name="Rohde M."/>
            <person name="Galperin M.Y."/>
            <person name="Jogler C."/>
        </authorList>
    </citation>
    <scope>NUCLEOTIDE SEQUENCE [LARGE SCALE GENOMIC DNA]</scope>
    <source>
        <strain evidence="3 4">OJF2</strain>
    </source>
</reference>
<dbReference type="PANTHER" id="PTHR42885">
    <property type="entry name" value="HISTIDINOL-PHOSPHATE AMINOTRANSFERASE-RELATED"/>
    <property type="match status" value="1"/>
</dbReference>